<evidence type="ECO:0000313" key="1">
    <source>
        <dbReference type="EMBL" id="KAF8434565.1"/>
    </source>
</evidence>
<organism evidence="1 2">
    <name type="scientific">Boletus edulis BED1</name>
    <dbReference type="NCBI Taxonomy" id="1328754"/>
    <lineage>
        <taxon>Eukaryota</taxon>
        <taxon>Fungi</taxon>
        <taxon>Dikarya</taxon>
        <taxon>Basidiomycota</taxon>
        <taxon>Agaricomycotina</taxon>
        <taxon>Agaricomycetes</taxon>
        <taxon>Agaricomycetidae</taxon>
        <taxon>Boletales</taxon>
        <taxon>Boletineae</taxon>
        <taxon>Boletaceae</taxon>
        <taxon>Boletoideae</taxon>
        <taxon>Boletus</taxon>
    </lineage>
</organism>
<protein>
    <submittedName>
        <fullName evidence="1">Uncharacterized protein</fullName>
    </submittedName>
</protein>
<name>A0AAD4BMU4_BOLED</name>
<evidence type="ECO:0000313" key="2">
    <source>
        <dbReference type="Proteomes" id="UP001194468"/>
    </source>
</evidence>
<reference evidence="1" key="1">
    <citation type="submission" date="2019-10" db="EMBL/GenBank/DDBJ databases">
        <authorList>
            <consortium name="DOE Joint Genome Institute"/>
            <person name="Kuo A."/>
            <person name="Miyauchi S."/>
            <person name="Kiss E."/>
            <person name="Drula E."/>
            <person name="Kohler A."/>
            <person name="Sanchez-Garcia M."/>
            <person name="Andreopoulos B."/>
            <person name="Barry K.W."/>
            <person name="Bonito G."/>
            <person name="Buee M."/>
            <person name="Carver A."/>
            <person name="Chen C."/>
            <person name="Cichocki N."/>
            <person name="Clum A."/>
            <person name="Culley D."/>
            <person name="Crous P.W."/>
            <person name="Fauchery L."/>
            <person name="Girlanda M."/>
            <person name="Hayes R."/>
            <person name="Keri Z."/>
            <person name="LaButti K."/>
            <person name="Lipzen A."/>
            <person name="Lombard V."/>
            <person name="Magnuson J."/>
            <person name="Maillard F."/>
            <person name="Morin E."/>
            <person name="Murat C."/>
            <person name="Nolan M."/>
            <person name="Ohm R."/>
            <person name="Pangilinan J."/>
            <person name="Pereira M."/>
            <person name="Perotto S."/>
            <person name="Peter M."/>
            <person name="Riley R."/>
            <person name="Sitrit Y."/>
            <person name="Stielow B."/>
            <person name="Szollosi G."/>
            <person name="Zifcakova L."/>
            <person name="Stursova M."/>
            <person name="Spatafora J.W."/>
            <person name="Tedersoo L."/>
            <person name="Vaario L.-M."/>
            <person name="Yamada A."/>
            <person name="Yan M."/>
            <person name="Wang P."/>
            <person name="Xu J."/>
            <person name="Bruns T."/>
            <person name="Baldrian P."/>
            <person name="Vilgalys R."/>
            <person name="Henrissat B."/>
            <person name="Grigoriev I.V."/>
            <person name="Hibbett D."/>
            <person name="Nagy L.G."/>
            <person name="Martin F.M."/>
        </authorList>
    </citation>
    <scope>NUCLEOTIDE SEQUENCE</scope>
    <source>
        <strain evidence="1">BED1</strain>
    </source>
</reference>
<reference evidence="1" key="2">
    <citation type="journal article" date="2020" name="Nat. Commun.">
        <title>Large-scale genome sequencing of mycorrhizal fungi provides insights into the early evolution of symbiotic traits.</title>
        <authorList>
            <person name="Miyauchi S."/>
            <person name="Kiss E."/>
            <person name="Kuo A."/>
            <person name="Drula E."/>
            <person name="Kohler A."/>
            <person name="Sanchez-Garcia M."/>
            <person name="Morin E."/>
            <person name="Andreopoulos B."/>
            <person name="Barry K.W."/>
            <person name="Bonito G."/>
            <person name="Buee M."/>
            <person name="Carver A."/>
            <person name="Chen C."/>
            <person name="Cichocki N."/>
            <person name="Clum A."/>
            <person name="Culley D."/>
            <person name="Crous P.W."/>
            <person name="Fauchery L."/>
            <person name="Girlanda M."/>
            <person name="Hayes R.D."/>
            <person name="Keri Z."/>
            <person name="LaButti K."/>
            <person name="Lipzen A."/>
            <person name="Lombard V."/>
            <person name="Magnuson J."/>
            <person name="Maillard F."/>
            <person name="Murat C."/>
            <person name="Nolan M."/>
            <person name="Ohm R.A."/>
            <person name="Pangilinan J."/>
            <person name="Pereira M.F."/>
            <person name="Perotto S."/>
            <person name="Peter M."/>
            <person name="Pfister S."/>
            <person name="Riley R."/>
            <person name="Sitrit Y."/>
            <person name="Stielow J.B."/>
            <person name="Szollosi G."/>
            <person name="Zifcakova L."/>
            <person name="Stursova M."/>
            <person name="Spatafora J.W."/>
            <person name="Tedersoo L."/>
            <person name="Vaario L.M."/>
            <person name="Yamada A."/>
            <person name="Yan M."/>
            <person name="Wang P."/>
            <person name="Xu J."/>
            <person name="Bruns T."/>
            <person name="Baldrian P."/>
            <person name="Vilgalys R."/>
            <person name="Dunand C."/>
            <person name="Henrissat B."/>
            <person name="Grigoriev I.V."/>
            <person name="Hibbett D."/>
            <person name="Nagy L.G."/>
            <person name="Martin F.M."/>
        </authorList>
    </citation>
    <scope>NUCLEOTIDE SEQUENCE</scope>
    <source>
        <strain evidence="1">BED1</strain>
    </source>
</reference>
<dbReference type="Proteomes" id="UP001194468">
    <property type="component" value="Unassembled WGS sequence"/>
</dbReference>
<keyword evidence="2" id="KW-1185">Reference proteome</keyword>
<dbReference type="AlphaFoldDB" id="A0AAD4BMU4"/>
<comment type="caution">
    <text evidence="1">The sequence shown here is derived from an EMBL/GenBank/DDBJ whole genome shotgun (WGS) entry which is preliminary data.</text>
</comment>
<sequence length="82" mass="9198">MQMRILGSNWEIAERKNHLVTGLSGTNDGQHPLPTSIVQNDPSHLHQTGANARIVAYLLQPENSLYMSPRRDACELHSFHVP</sequence>
<accession>A0AAD4BMU4</accession>
<gene>
    <name evidence="1" type="ORF">L210DRAFT_3553291</name>
</gene>
<dbReference type="EMBL" id="WHUW01000028">
    <property type="protein sequence ID" value="KAF8434565.1"/>
    <property type="molecule type" value="Genomic_DNA"/>
</dbReference>
<proteinExistence type="predicted"/>